<dbReference type="Proteomes" id="UP000193144">
    <property type="component" value="Unassembled WGS sequence"/>
</dbReference>
<evidence type="ECO:0000313" key="3">
    <source>
        <dbReference type="Proteomes" id="UP000193144"/>
    </source>
</evidence>
<gene>
    <name evidence="2" type="ORF">BCR34DRAFT_364314</name>
</gene>
<reference evidence="2 3" key="1">
    <citation type="submission" date="2016-07" db="EMBL/GenBank/DDBJ databases">
        <title>Pervasive Adenine N6-methylation of Active Genes in Fungi.</title>
        <authorList>
            <consortium name="DOE Joint Genome Institute"/>
            <person name="Mondo S.J."/>
            <person name="Dannebaum R.O."/>
            <person name="Kuo R.C."/>
            <person name="Labutti K."/>
            <person name="Haridas S."/>
            <person name="Kuo A."/>
            <person name="Salamov A."/>
            <person name="Ahrendt S.R."/>
            <person name="Lipzen A."/>
            <person name="Sullivan W."/>
            <person name="Andreopoulos W.B."/>
            <person name="Clum A."/>
            <person name="Lindquist E."/>
            <person name="Daum C."/>
            <person name="Ramamoorthy G.K."/>
            <person name="Gryganskyi A."/>
            <person name="Culley D."/>
            <person name="Magnuson J.K."/>
            <person name="James T.Y."/>
            <person name="O'Malley M.A."/>
            <person name="Stajich J.E."/>
            <person name="Spatafora J.W."/>
            <person name="Visel A."/>
            <person name="Grigoriev I.V."/>
        </authorList>
    </citation>
    <scope>NUCLEOTIDE SEQUENCE [LARGE SCALE GENOMIC DNA]</scope>
    <source>
        <strain evidence="2 3">CBS 115471</strain>
    </source>
</reference>
<feature type="region of interest" description="Disordered" evidence="1">
    <location>
        <begin position="243"/>
        <end position="289"/>
    </location>
</feature>
<keyword evidence="3" id="KW-1185">Reference proteome</keyword>
<sequence>MRPRDLAHDKDNHLTSALRNLAIGGTYQIISGNRARGRLIYRTHSSIVACQDSHLWVESLVRLVRLHSLGPWYSIDSQRLFVSQQSEFRSPRTVLAMSGSPPISPAVLPAAQPTTEYPISAAHISLINCPALRPRAHPPLKNSLLSSIHPLVQSNPRAQQDLSSRRDEITHNAILSRLHPRSRPLKPLRRPLHPQPNPLLQRQLLQIQHRQYALQRQLAVSVSVSVSVSSPIRILLHLNPCRRRRHPTSTATLSPPPQSLARRLPPLSRNMGPESPRNYERVPCRGVGS</sequence>
<dbReference type="EMBL" id="MCFA01000081">
    <property type="protein sequence ID" value="ORY09822.1"/>
    <property type="molecule type" value="Genomic_DNA"/>
</dbReference>
<evidence type="ECO:0000313" key="2">
    <source>
        <dbReference type="EMBL" id="ORY09822.1"/>
    </source>
</evidence>
<accession>A0A1Y1ZHV1</accession>
<comment type="caution">
    <text evidence="2">The sequence shown here is derived from an EMBL/GenBank/DDBJ whole genome shotgun (WGS) entry which is preliminary data.</text>
</comment>
<evidence type="ECO:0000256" key="1">
    <source>
        <dbReference type="SAM" id="MobiDB-lite"/>
    </source>
</evidence>
<proteinExistence type="predicted"/>
<organism evidence="2 3">
    <name type="scientific">Clohesyomyces aquaticus</name>
    <dbReference type="NCBI Taxonomy" id="1231657"/>
    <lineage>
        <taxon>Eukaryota</taxon>
        <taxon>Fungi</taxon>
        <taxon>Dikarya</taxon>
        <taxon>Ascomycota</taxon>
        <taxon>Pezizomycotina</taxon>
        <taxon>Dothideomycetes</taxon>
        <taxon>Pleosporomycetidae</taxon>
        <taxon>Pleosporales</taxon>
        <taxon>Lindgomycetaceae</taxon>
        <taxon>Clohesyomyces</taxon>
    </lineage>
</organism>
<name>A0A1Y1ZHV1_9PLEO</name>
<protein>
    <submittedName>
        <fullName evidence="2">Uncharacterized protein</fullName>
    </submittedName>
</protein>
<dbReference type="AlphaFoldDB" id="A0A1Y1ZHV1"/>